<dbReference type="AlphaFoldDB" id="A0A1G8ZGT9"/>
<name>A0A1G8ZGT9_9ACTN</name>
<sequence>MTTTGGEQRAGTVTVPAQRPVPPAAPERRGRTEVTDRVVAKIACHAAMEVPEVRDVRLRSGPFQRGPVRGVPWGRSSSAEVRGDRATVHLAVGVAYPAPLRAIGRRLREHVIRRVTAQTGVYVSRLDITMIDVGGELS</sequence>
<accession>A0A1G8ZGT9</accession>
<dbReference type="EMBL" id="FNDJ01000014">
    <property type="protein sequence ID" value="SDK14332.1"/>
    <property type="molecule type" value="Genomic_DNA"/>
</dbReference>
<evidence type="ECO:0000256" key="2">
    <source>
        <dbReference type="SAM" id="MobiDB-lite"/>
    </source>
</evidence>
<evidence type="ECO:0000313" key="4">
    <source>
        <dbReference type="Proteomes" id="UP000199202"/>
    </source>
</evidence>
<evidence type="ECO:0000313" key="3">
    <source>
        <dbReference type="EMBL" id="SDK14332.1"/>
    </source>
</evidence>
<dbReference type="InterPro" id="IPR005531">
    <property type="entry name" value="Asp23"/>
</dbReference>
<feature type="region of interest" description="Disordered" evidence="2">
    <location>
        <begin position="1"/>
        <end position="33"/>
    </location>
</feature>
<dbReference type="RefSeq" id="WP_090938336.1">
    <property type="nucleotide sequence ID" value="NZ_FNDJ01000014.1"/>
</dbReference>
<protein>
    <submittedName>
        <fullName evidence="3">Uncharacterized conserved protein YloU, alkaline shock protein (Asp23) family</fullName>
    </submittedName>
</protein>
<comment type="similarity">
    <text evidence="1">Belongs to the asp23 family.</text>
</comment>
<dbReference type="Proteomes" id="UP000199202">
    <property type="component" value="Unassembled WGS sequence"/>
</dbReference>
<gene>
    <name evidence="3" type="ORF">SAMN05421869_11474</name>
</gene>
<keyword evidence="4" id="KW-1185">Reference proteome</keyword>
<dbReference type="STRING" id="633440.SAMN05421869_11474"/>
<dbReference type="OrthoDB" id="3532062at2"/>
<organism evidence="3 4">
    <name type="scientific">Nonomuraea jiangxiensis</name>
    <dbReference type="NCBI Taxonomy" id="633440"/>
    <lineage>
        <taxon>Bacteria</taxon>
        <taxon>Bacillati</taxon>
        <taxon>Actinomycetota</taxon>
        <taxon>Actinomycetes</taxon>
        <taxon>Streptosporangiales</taxon>
        <taxon>Streptosporangiaceae</taxon>
        <taxon>Nonomuraea</taxon>
    </lineage>
</organism>
<reference evidence="3 4" key="1">
    <citation type="submission" date="2016-10" db="EMBL/GenBank/DDBJ databases">
        <authorList>
            <person name="de Groot N.N."/>
        </authorList>
    </citation>
    <scope>NUCLEOTIDE SEQUENCE [LARGE SCALE GENOMIC DNA]</scope>
    <source>
        <strain evidence="3 4">CGMCC 4.6533</strain>
    </source>
</reference>
<proteinExistence type="inferred from homology"/>
<dbReference type="Pfam" id="PF03780">
    <property type="entry name" value="Asp23"/>
    <property type="match status" value="1"/>
</dbReference>
<evidence type="ECO:0000256" key="1">
    <source>
        <dbReference type="ARBA" id="ARBA00005721"/>
    </source>
</evidence>